<evidence type="ECO:0000313" key="4">
    <source>
        <dbReference type="Proteomes" id="UP001257909"/>
    </source>
</evidence>
<evidence type="ECO:0000256" key="2">
    <source>
        <dbReference type="ARBA" id="ARBA00022723"/>
    </source>
</evidence>
<dbReference type="SUPFAM" id="SSF109854">
    <property type="entry name" value="DinB/YfiT-like putative metalloenzymes"/>
    <property type="match status" value="1"/>
</dbReference>
<comment type="similarity">
    <text evidence="1">Belongs to the DinB family.</text>
</comment>
<sequence>MSLLHNFCLLASYNQRMNATLYQLASALSADEWFQHRGAFFGSVAGTLNHLLVADLIWLNRYQQLANPPRVLQQLSNFPAPAALDQMLYPDFNQLYESRQQLDSLLLTLCAELDEQHLQQVLPYTNMKGELMQKRFSSLLQHLFNHQTHHRGQLTTLFSQMGIEVGVTDLLMLIDNEPADAAL</sequence>
<dbReference type="RefSeq" id="WP_310276845.1">
    <property type="nucleotide sequence ID" value="NZ_JAVDWR010000004.1"/>
</dbReference>
<keyword evidence="2" id="KW-0479">Metal-binding</keyword>
<dbReference type="PANTHER" id="PTHR37302:SF1">
    <property type="entry name" value="PROTEIN DINB"/>
    <property type="match status" value="1"/>
</dbReference>
<dbReference type="Proteomes" id="UP001257909">
    <property type="component" value="Unassembled WGS sequence"/>
</dbReference>
<gene>
    <name evidence="3" type="ORF">J2W69_001763</name>
</gene>
<reference evidence="3 4" key="1">
    <citation type="submission" date="2023-07" db="EMBL/GenBank/DDBJ databases">
        <title>Sorghum-associated microbial communities from plants grown in Nebraska, USA.</title>
        <authorList>
            <person name="Schachtman D."/>
        </authorList>
    </citation>
    <scope>NUCLEOTIDE SEQUENCE [LARGE SCALE GENOMIC DNA]</scope>
    <source>
        <strain evidence="3 4">4138</strain>
    </source>
</reference>
<proteinExistence type="inferred from homology"/>
<name>A0ABU1VZ22_9GAMM</name>
<dbReference type="Gene3D" id="1.20.120.450">
    <property type="entry name" value="dinb family like domain"/>
    <property type="match status" value="1"/>
</dbReference>
<dbReference type="Pfam" id="PF05163">
    <property type="entry name" value="DinB"/>
    <property type="match status" value="1"/>
</dbReference>
<dbReference type="InterPro" id="IPR007837">
    <property type="entry name" value="DinB"/>
</dbReference>
<protein>
    <submittedName>
        <fullName evidence="3">Damage-inducible protein DinB</fullName>
    </submittedName>
</protein>
<dbReference type="EMBL" id="JAVDWR010000004">
    <property type="protein sequence ID" value="MDR7120825.1"/>
    <property type="molecule type" value="Genomic_DNA"/>
</dbReference>
<accession>A0ABU1VZ22</accession>
<comment type="caution">
    <text evidence="3">The sequence shown here is derived from an EMBL/GenBank/DDBJ whole genome shotgun (WGS) entry which is preliminary data.</text>
</comment>
<keyword evidence="4" id="KW-1185">Reference proteome</keyword>
<dbReference type="InterPro" id="IPR034660">
    <property type="entry name" value="DinB/YfiT-like"/>
</dbReference>
<evidence type="ECO:0000256" key="1">
    <source>
        <dbReference type="ARBA" id="ARBA00008635"/>
    </source>
</evidence>
<dbReference type="PANTHER" id="PTHR37302">
    <property type="entry name" value="SLR1116 PROTEIN"/>
    <property type="match status" value="1"/>
</dbReference>
<evidence type="ECO:0000313" key="3">
    <source>
        <dbReference type="EMBL" id="MDR7120825.1"/>
    </source>
</evidence>
<organism evidence="3 4">
    <name type="scientific">Rheinheimera soli</name>
    <dbReference type="NCBI Taxonomy" id="443616"/>
    <lineage>
        <taxon>Bacteria</taxon>
        <taxon>Pseudomonadati</taxon>
        <taxon>Pseudomonadota</taxon>
        <taxon>Gammaproteobacteria</taxon>
        <taxon>Chromatiales</taxon>
        <taxon>Chromatiaceae</taxon>
        <taxon>Rheinheimera</taxon>
    </lineage>
</organism>